<gene>
    <name evidence="1" type="ORF">SDC9_85354</name>
</gene>
<evidence type="ECO:0000313" key="1">
    <source>
        <dbReference type="EMBL" id="MPM38724.1"/>
    </source>
</evidence>
<organism evidence="1">
    <name type="scientific">bioreactor metagenome</name>
    <dbReference type="NCBI Taxonomy" id="1076179"/>
    <lineage>
        <taxon>unclassified sequences</taxon>
        <taxon>metagenomes</taxon>
        <taxon>ecological metagenomes</taxon>
    </lineage>
</organism>
<protein>
    <submittedName>
        <fullName evidence="1">Uncharacterized protein</fullName>
    </submittedName>
</protein>
<name>A0A644ZLU4_9ZZZZ</name>
<dbReference type="EMBL" id="VSSQ01008385">
    <property type="protein sequence ID" value="MPM38724.1"/>
    <property type="molecule type" value="Genomic_DNA"/>
</dbReference>
<dbReference type="AlphaFoldDB" id="A0A644ZLU4"/>
<reference evidence="1" key="1">
    <citation type="submission" date="2019-08" db="EMBL/GenBank/DDBJ databases">
        <authorList>
            <person name="Kucharzyk K."/>
            <person name="Murdoch R.W."/>
            <person name="Higgins S."/>
            <person name="Loffler F."/>
        </authorList>
    </citation>
    <scope>NUCLEOTIDE SEQUENCE</scope>
</reference>
<sequence length="174" mass="18299">MHDHVGAEALPLTFRNGVPVRAGGLPQIGGVGAVFLCHHRDVVGHHKRGVKTHAELADDVGVFGVVPHLLPELKGAGGGNDPQIAFKVLLVHADAIVGHGEDAPGLVRLELNFKILAPKAHVLIRQRPVTQLVAGVAGVGNDLPEKNLVMGVDGVHHQIEKSLGLRLELSLCHG</sequence>
<comment type="caution">
    <text evidence="1">The sequence shown here is derived from an EMBL/GenBank/DDBJ whole genome shotgun (WGS) entry which is preliminary data.</text>
</comment>
<proteinExistence type="predicted"/>
<accession>A0A644ZLU4</accession>